<evidence type="ECO:0000256" key="3">
    <source>
        <dbReference type="ARBA" id="ARBA00022768"/>
    </source>
</evidence>
<feature type="domain" description="Translation elongation factor EFTs/EF1B dimerisation" evidence="6">
    <location>
        <begin position="70"/>
        <end position="147"/>
    </location>
</feature>
<dbReference type="EMBL" id="PFWY01000057">
    <property type="protein sequence ID" value="PJA40966.1"/>
    <property type="molecule type" value="Genomic_DNA"/>
</dbReference>
<comment type="function">
    <text evidence="5">Associates with the EF-Tu.GDP complex and induces the exchange of GDP to GTP. It remains bound to the aminoacyl-tRNA.EF-Tu.GTP complex up to the GTP hydrolysis stage on the ribosome.</text>
</comment>
<dbReference type="Gene3D" id="3.30.479.20">
    <property type="entry name" value="Elongation factor Ts, dimerisation domain"/>
    <property type="match status" value="1"/>
</dbReference>
<dbReference type="PANTHER" id="PTHR11741:SF0">
    <property type="entry name" value="ELONGATION FACTOR TS, MITOCHONDRIAL"/>
    <property type="match status" value="1"/>
</dbReference>
<sequence>MDINILKKLREETGAAVMDAKRALDESNGDIEKAKKILIEKGVEKAEKKSEREIKAGRIFTYVYGEGKVASIVKLGCETDFVAKNEEFEKVGTEIAMQITAMNPKNVEELLGQDYIRDSSKTIKDLITSVIAKTGENITLVEFSRLEI</sequence>
<evidence type="ECO:0000256" key="2">
    <source>
        <dbReference type="ARBA" id="ARBA00016956"/>
    </source>
</evidence>
<dbReference type="InterPro" id="IPR009060">
    <property type="entry name" value="UBA-like_sf"/>
</dbReference>
<dbReference type="FunFam" id="1.10.8.10:FF:000001">
    <property type="entry name" value="Elongation factor Ts"/>
    <property type="match status" value="1"/>
</dbReference>
<evidence type="ECO:0000313" key="7">
    <source>
        <dbReference type="EMBL" id="PJA40966.1"/>
    </source>
</evidence>
<dbReference type="Proteomes" id="UP000230683">
    <property type="component" value="Unassembled WGS sequence"/>
</dbReference>
<dbReference type="SUPFAM" id="SSF54713">
    <property type="entry name" value="Elongation factor Ts (EF-Ts), dimerisation domain"/>
    <property type="match status" value="1"/>
</dbReference>
<keyword evidence="3 5" id="KW-0251">Elongation factor</keyword>
<keyword evidence="4 5" id="KW-0648">Protein biosynthesis</keyword>
<dbReference type="InterPro" id="IPR001816">
    <property type="entry name" value="Transl_elong_EFTs/EF1B"/>
</dbReference>
<evidence type="ECO:0000313" key="8">
    <source>
        <dbReference type="Proteomes" id="UP000230683"/>
    </source>
</evidence>
<dbReference type="InterPro" id="IPR036402">
    <property type="entry name" value="EF-Ts_dimer_sf"/>
</dbReference>
<evidence type="ECO:0000256" key="5">
    <source>
        <dbReference type="HAMAP-Rule" id="MF_00050"/>
    </source>
</evidence>
<dbReference type="PROSITE" id="PS01126">
    <property type="entry name" value="EF_TS_1"/>
    <property type="match status" value="1"/>
</dbReference>
<comment type="caution">
    <text evidence="7">The sequence shown here is derived from an EMBL/GenBank/DDBJ whole genome shotgun (WGS) entry which is preliminary data.</text>
</comment>
<name>A0A2M7X465_UNCKA</name>
<gene>
    <name evidence="5 7" type="primary">tsf</name>
    <name evidence="7" type="ORF">CO178_01195</name>
</gene>
<dbReference type="AlphaFoldDB" id="A0A2M7X465"/>
<evidence type="ECO:0000256" key="1">
    <source>
        <dbReference type="ARBA" id="ARBA00005532"/>
    </source>
</evidence>
<dbReference type="PANTHER" id="PTHR11741">
    <property type="entry name" value="ELONGATION FACTOR TS"/>
    <property type="match status" value="1"/>
</dbReference>
<evidence type="ECO:0000259" key="6">
    <source>
        <dbReference type="Pfam" id="PF00889"/>
    </source>
</evidence>
<dbReference type="Pfam" id="PF00889">
    <property type="entry name" value="EF_TS"/>
    <property type="match status" value="1"/>
</dbReference>
<comment type="similarity">
    <text evidence="1 5">Belongs to the EF-Ts family.</text>
</comment>
<reference evidence="8" key="1">
    <citation type="submission" date="2017-09" db="EMBL/GenBank/DDBJ databases">
        <title>Depth-based differentiation of microbial function through sediment-hosted aquifers and enrichment of novel symbionts in the deep terrestrial subsurface.</title>
        <authorList>
            <person name="Probst A.J."/>
            <person name="Ladd B."/>
            <person name="Jarett J.K."/>
            <person name="Geller-Mcgrath D.E."/>
            <person name="Sieber C.M.K."/>
            <person name="Emerson J.B."/>
            <person name="Anantharaman K."/>
            <person name="Thomas B.C."/>
            <person name="Malmstrom R."/>
            <person name="Stieglmeier M."/>
            <person name="Klingl A."/>
            <person name="Woyke T."/>
            <person name="Ryan C.M."/>
            <person name="Banfield J.F."/>
        </authorList>
    </citation>
    <scope>NUCLEOTIDE SEQUENCE [LARGE SCALE GENOMIC DNA]</scope>
</reference>
<dbReference type="GO" id="GO:0003746">
    <property type="term" value="F:translation elongation factor activity"/>
    <property type="evidence" value="ECO:0007669"/>
    <property type="project" value="UniProtKB-UniRule"/>
</dbReference>
<dbReference type="InterPro" id="IPR018101">
    <property type="entry name" value="Transl_elong_Ts_CS"/>
</dbReference>
<protein>
    <recommendedName>
        <fullName evidence="2 5">Elongation factor Ts</fullName>
        <shortName evidence="5">EF-Ts</shortName>
    </recommendedName>
</protein>
<evidence type="ECO:0000256" key="4">
    <source>
        <dbReference type="ARBA" id="ARBA00022917"/>
    </source>
</evidence>
<dbReference type="GO" id="GO:0005737">
    <property type="term" value="C:cytoplasm"/>
    <property type="evidence" value="ECO:0007669"/>
    <property type="project" value="UniProtKB-SubCell"/>
</dbReference>
<dbReference type="NCBIfam" id="TIGR00116">
    <property type="entry name" value="tsf"/>
    <property type="match status" value="1"/>
</dbReference>
<organism evidence="7 8">
    <name type="scientific">candidate division WWE3 bacterium CG_4_9_14_3_um_filter_34_6</name>
    <dbReference type="NCBI Taxonomy" id="1975079"/>
    <lineage>
        <taxon>Bacteria</taxon>
        <taxon>Katanobacteria</taxon>
    </lineage>
</organism>
<dbReference type="HAMAP" id="MF_00050">
    <property type="entry name" value="EF_Ts"/>
    <property type="match status" value="1"/>
</dbReference>
<proteinExistence type="inferred from homology"/>
<dbReference type="SUPFAM" id="SSF46934">
    <property type="entry name" value="UBA-like"/>
    <property type="match status" value="1"/>
</dbReference>
<dbReference type="InterPro" id="IPR014039">
    <property type="entry name" value="Transl_elong_EFTs/EF1B_dimer"/>
</dbReference>
<dbReference type="Gene3D" id="1.10.8.10">
    <property type="entry name" value="DNA helicase RuvA subunit, C-terminal domain"/>
    <property type="match status" value="1"/>
</dbReference>
<comment type="subcellular location">
    <subcellularLocation>
        <location evidence="5">Cytoplasm</location>
    </subcellularLocation>
</comment>
<dbReference type="CDD" id="cd14275">
    <property type="entry name" value="UBA_EF-Ts"/>
    <property type="match status" value="1"/>
</dbReference>
<keyword evidence="5" id="KW-0963">Cytoplasm</keyword>
<feature type="region of interest" description="Involved in Mg(2+) ion dislocation from EF-Tu" evidence="5">
    <location>
        <begin position="79"/>
        <end position="82"/>
    </location>
</feature>
<accession>A0A2M7X465</accession>